<dbReference type="Pfam" id="PF02518">
    <property type="entry name" value="HATPase_c"/>
    <property type="match status" value="1"/>
</dbReference>
<comment type="subcellular location">
    <subcellularLocation>
        <location evidence="2">Membrane</location>
    </subcellularLocation>
</comment>
<evidence type="ECO:0000256" key="6">
    <source>
        <dbReference type="ARBA" id="ARBA00022741"/>
    </source>
</evidence>
<evidence type="ECO:0000256" key="9">
    <source>
        <dbReference type="ARBA" id="ARBA00023012"/>
    </source>
</evidence>
<dbReference type="EMBL" id="BOSL01000004">
    <property type="protein sequence ID" value="GIP52681.1"/>
    <property type="molecule type" value="Genomic_DNA"/>
</dbReference>
<evidence type="ECO:0000256" key="8">
    <source>
        <dbReference type="ARBA" id="ARBA00022840"/>
    </source>
</evidence>
<dbReference type="Proteomes" id="UP000679992">
    <property type="component" value="Unassembled WGS sequence"/>
</dbReference>
<sequence>MMDLALIGIILILSGLLYRQHYKYKKRSHQLGRVHERLQRILSDKTGEKLLLFTEDPELRVILTDINQLLESNQRILAERTGTEQSIRRMLSNISHDLNTPLTVVLGYIETIQLDPDMEAGERAEMLVKITRKANEVMEMIRQFFDLAKLESGDQPLPLTRVLLNEVCRRNILAFYEVLTGKGMEVDIRIPEEPIYAYANEGALDRILHNLISNAIRYGSDGNVVGLTLKQDQDHVHIDVWDRGKGIAVIHQGRVFDRMYTLEDSRNKSFQGSGLGLTITKRLAQNLGGDVHLYSKPYEKTIFTVQLKPFRY</sequence>
<dbReference type="SMART" id="SM00387">
    <property type="entry name" value="HATPase_c"/>
    <property type="match status" value="1"/>
</dbReference>
<evidence type="ECO:0000256" key="3">
    <source>
        <dbReference type="ARBA" id="ARBA00012438"/>
    </source>
</evidence>
<dbReference type="Gene3D" id="1.10.287.130">
    <property type="match status" value="1"/>
</dbReference>
<dbReference type="Gene3D" id="3.30.565.10">
    <property type="entry name" value="Histidine kinase-like ATPase, C-terminal domain"/>
    <property type="match status" value="1"/>
</dbReference>
<reference evidence="11 12" key="1">
    <citation type="submission" date="2021-03" db="EMBL/GenBank/DDBJ databases">
        <title>Antimicrobial resistance genes in bacteria isolated from Japanese honey, and their potential for conferring macrolide and lincosamide resistance in the American foulbrood pathogen Paenibacillus larvae.</title>
        <authorList>
            <person name="Okamoto M."/>
            <person name="Kumagai M."/>
            <person name="Kanamori H."/>
            <person name="Takamatsu D."/>
        </authorList>
    </citation>
    <scope>NUCLEOTIDE SEQUENCE [LARGE SCALE GENOMIC DNA]</scope>
    <source>
        <strain evidence="11 12">J42TS3</strain>
    </source>
</reference>
<protein>
    <recommendedName>
        <fullName evidence="3">histidine kinase</fullName>
        <ecNumber evidence="3">2.7.13.3</ecNumber>
    </recommendedName>
</protein>
<dbReference type="InterPro" id="IPR036890">
    <property type="entry name" value="HATPase_C_sf"/>
</dbReference>
<keyword evidence="6" id="KW-0547">Nucleotide-binding</keyword>
<dbReference type="InterPro" id="IPR036097">
    <property type="entry name" value="HisK_dim/P_sf"/>
</dbReference>
<comment type="catalytic activity">
    <reaction evidence="1">
        <text>ATP + protein L-histidine = ADP + protein N-phospho-L-histidine.</text>
        <dbReference type="EC" id="2.7.13.3"/>
    </reaction>
</comment>
<keyword evidence="12" id="KW-1185">Reference proteome</keyword>
<comment type="caution">
    <text evidence="11">The sequence shown here is derived from an EMBL/GenBank/DDBJ whole genome shotgun (WGS) entry which is preliminary data.</text>
</comment>
<dbReference type="PROSITE" id="PS50109">
    <property type="entry name" value="HIS_KIN"/>
    <property type="match status" value="1"/>
</dbReference>
<accession>A0ABQ4M9K8</accession>
<keyword evidence="5" id="KW-0808">Transferase</keyword>
<dbReference type="Pfam" id="PF00512">
    <property type="entry name" value="HisKA"/>
    <property type="match status" value="1"/>
</dbReference>
<dbReference type="SUPFAM" id="SSF47384">
    <property type="entry name" value="Homodimeric domain of signal transducing histidine kinase"/>
    <property type="match status" value="1"/>
</dbReference>
<dbReference type="PRINTS" id="PR00344">
    <property type="entry name" value="BCTRLSENSOR"/>
</dbReference>
<evidence type="ECO:0000256" key="1">
    <source>
        <dbReference type="ARBA" id="ARBA00000085"/>
    </source>
</evidence>
<organism evidence="11 12">
    <name type="scientific">Paenibacillus vini</name>
    <dbReference type="NCBI Taxonomy" id="1476024"/>
    <lineage>
        <taxon>Bacteria</taxon>
        <taxon>Bacillati</taxon>
        <taxon>Bacillota</taxon>
        <taxon>Bacilli</taxon>
        <taxon>Bacillales</taxon>
        <taxon>Paenibacillaceae</taxon>
        <taxon>Paenibacillus</taxon>
    </lineage>
</organism>
<keyword evidence="8" id="KW-0067">ATP-binding</keyword>
<dbReference type="InterPro" id="IPR005467">
    <property type="entry name" value="His_kinase_dom"/>
</dbReference>
<name>A0ABQ4M9K8_9BACL</name>
<dbReference type="InterPro" id="IPR004358">
    <property type="entry name" value="Sig_transdc_His_kin-like_C"/>
</dbReference>
<evidence type="ECO:0000256" key="2">
    <source>
        <dbReference type="ARBA" id="ARBA00004370"/>
    </source>
</evidence>
<feature type="domain" description="Histidine kinase" evidence="10">
    <location>
        <begin position="93"/>
        <end position="311"/>
    </location>
</feature>
<keyword evidence="7 11" id="KW-0418">Kinase</keyword>
<dbReference type="PANTHER" id="PTHR45453:SF1">
    <property type="entry name" value="PHOSPHATE REGULON SENSOR PROTEIN PHOR"/>
    <property type="match status" value="1"/>
</dbReference>
<evidence type="ECO:0000256" key="7">
    <source>
        <dbReference type="ARBA" id="ARBA00022777"/>
    </source>
</evidence>
<dbReference type="InterPro" id="IPR050351">
    <property type="entry name" value="BphY/WalK/GraS-like"/>
</dbReference>
<evidence type="ECO:0000313" key="11">
    <source>
        <dbReference type="EMBL" id="GIP52681.1"/>
    </source>
</evidence>
<proteinExistence type="predicted"/>
<evidence type="ECO:0000256" key="4">
    <source>
        <dbReference type="ARBA" id="ARBA00022553"/>
    </source>
</evidence>
<dbReference type="PANTHER" id="PTHR45453">
    <property type="entry name" value="PHOSPHATE REGULON SENSOR PROTEIN PHOR"/>
    <property type="match status" value="1"/>
</dbReference>
<keyword evidence="9" id="KW-0902">Two-component regulatory system</keyword>
<dbReference type="InterPro" id="IPR003661">
    <property type="entry name" value="HisK_dim/P_dom"/>
</dbReference>
<dbReference type="SMART" id="SM00388">
    <property type="entry name" value="HisKA"/>
    <property type="match status" value="1"/>
</dbReference>
<dbReference type="GO" id="GO:0016301">
    <property type="term" value="F:kinase activity"/>
    <property type="evidence" value="ECO:0007669"/>
    <property type="project" value="UniProtKB-KW"/>
</dbReference>
<dbReference type="CDD" id="cd00082">
    <property type="entry name" value="HisKA"/>
    <property type="match status" value="1"/>
</dbReference>
<evidence type="ECO:0000313" key="12">
    <source>
        <dbReference type="Proteomes" id="UP000679992"/>
    </source>
</evidence>
<keyword evidence="4" id="KW-0597">Phosphoprotein</keyword>
<dbReference type="InterPro" id="IPR003594">
    <property type="entry name" value="HATPase_dom"/>
</dbReference>
<dbReference type="SUPFAM" id="SSF55874">
    <property type="entry name" value="ATPase domain of HSP90 chaperone/DNA topoisomerase II/histidine kinase"/>
    <property type="match status" value="1"/>
</dbReference>
<dbReference type="EC" id="2.7.13.3" evidence="3"/>
<evidence type="ECO:0000259" key="10">
    <source>
        <dbReference type="PROSITE" id="PS50109"/>
    </source>
</evidence>
<gene>
    <name evidence="11" type="primary">resE_2</name>
    <name evidence="11" type="ORF">J42TS3_17160</name>
</gene>
<evidence type="ECO:0000256" key="5">
    <source>
        <dbReference type="ARBA" id="ARBA00022679"/>
    </source>
</evidence>